<protein>
    <submittedName>
        <fullName evidence="7">MarR family winged helix-turn-helix transcriptional regulator</fullName>
    </submittedName>
</protein>
<dbReference type="InterPro" id="IPR036388">
    <property type="entry name" value="WH-like_DNA-bd_sf"/>
</dbReference>
<evidence type="ECO:0000313" key="8">
    <source>
        <dbReference type="Proteomes" id="UP001589628"/>
    </source>
</evidence>
<evidence type="ECO:0000256" key="5">
    <source>
        <dbReference type="ARBA" id="ARBA00023163"/>
    </source>
</evidence>
<organism evidence="7 8">
    <name type="scientific">Balneatrix alpica</name>
    <dbReference type="NCBI Taxonomy" id="75684"/>
    <lineage>
        <taxon>Bacteria</taxon>
        <taxon>Pseudomonadati</taxon>
        <taxon>Pseudomonadota</taxon>
        <taxon>Gammaproteobacteria</taxon>
        <taxon>Oceanospirillales</taxon>
        <taxon>Balneatrichaceae</taxon>
        <taxon>Balneatrix</taxon>
    </lineage>
</organism>
<evidence type="ECO:0000313" key="7">
    <source>
        <dbReference type="EMBL" id="MFB9886974.1"/>
    </source>
</evidence>
<keyword evidence="3" id="KW-0805">Transcription regulation</keyword>
<comment type="caution">
    <text evidence="7">The sequence shown here is derived from an EMBL/GenBank/DDBJ whole genome shotgun (WGS) entry which is preliminary data.</text>
</comment>
<dbReference type="InterPro" id="IPR055166">
    <property type="entry name" value="Transc_reg_Sar_Rot_HTH"/>
</dbReference>
<gene>
    <name evidence="7" type="ORF">ACFFLH_11155</name>
</gene>
<reference evidence="7 8" key="1">
    <citation type="submission" date="2024-09" db="EMBL/GenBank/DDBJ databases">
        <authorList>
            <person name="Sun Q."/>
            <person name="Mori K."/>
        </authorList>
    </citation>
    <scope>NUCLEOTIDE SEQUENCE [LARGE SCALE GENOMIC DNA]</scope>
    <source>
        <strain evidence="7 8">ATCC 51285</strain>
    </source>
</reference>
<dbReference type="SMART" id="SM00347">
    <property type="entry name" value="HTH_MARR"/>
    <property type="match status" value="1"/>
</dbReference>
<dbReference type="PANTHER" id="PTHR33164:SF5">
    <property type="entry name" value="ORGANIC HYDROPEROXIDE RESISTANCE TRANSCRIPTIONAL REGULATOR"/>
    <property type="match status" value="1"/>
</dbReference>
<dbReference type="Proteomes" id="UP001589628">
    <property type="component" value="Unassembled WGS sequence"/>
</dbReference>
<proteinExistence type="predicted"/>
<comment type="subcellular location">
    <subcellularLocation>
        <location evidence="1">Cytoplasm</location>
    </subcellularLocation>
</comment>
<evidence type="ECO:0000256" key="3">
    <source>
        <dbReference type="ARBA" id="ARBA00023015"/>
    </source>
</evidence>
<keyword evidence="8" id="KW-1185">Reference proteome</keyword>
<dbReference type="Gene3D" id="1.10.10.10">
    <property type="entry name" value="Winged helix-like DNA-binding domain superfamily/Winged helix DNA-binding domain"/>
    <property type="match status" value="1"/>
</dbReference>
<keyword evidence="4" id="KW-0238">DNA-binding</keyword>
<name>A0ABV5ZCF3_9GAMM</name>
<evidence type="ECO:0000256" key="4">
    <source>
        <dbReference type="ARBA" id="ARBA00023125"/>
    </source>
</evidence>
<keyword evidence="5" id="KW-0804">Transcription</keyword>
<dbReference type="InterPro" id="IPR000835">
    <property type="entry name" value="HTH_MarR-typ"/>
</dbReference>
<feature type="domain" description="HTH marR-type" evidence="6">
    <location>
        <begin position="8"/>
        <end position="139"/>
    </location>
</feature>
<dbReference type="InterPro" id="IPR036390">
    <property type="entry name" value="WH_DNA-bd_sf"/>
</dbReference>
<evidence type="ECO:0000256" key="2">
    <source>
        <dbReference type="ARBA" id="ARBA00022490"/>
    </source>
</evidence>
<evidence type="ECO:0000259" key="6">
    <source>
        <dbReference type="PROSITE" id="PS50995"/>
    </source>
</evidence>
<dbReference type="RefSeq" id="WP_035460803.1">
    <property type="nucleotide sequence ID" value="NZ_JBHLZN010000003.1"/>
</dbReference>
<dbReference type="InterPro" id="IPR039422">
    <property type="entry name" value="MarR/SlyA-like"/>
</dbReference>
<dbReference type="EMBL" id="JBHLZN010000003">
    <property type="protein sequence ID" value="MFB9886974.1"/>
    <property type="molecule type" value="Genomic_DNA"/>
</dbReference>
<dbReference type="PROSITE" id="PS50995">
    <property type="entry name" value="HTH_MARR_2"/>
    <property type="match status" value="1"/>
</dbReference>
<dbReference type="PANTHER" id="PTHR33164">
    <property type="entry name" value="TRANSCRIPTIONAL REGULATOR, MARR FAMILY"/>
    <property type="match status" value="1"/>
</dbReference>
<evidence type="ECO:0000256" key="1">
    <source>
        <dbReference type="ARBA" id="ARBA00004496"/>
    </source>
</evidence>
<sequence>MPPKLRLNEQICFALYSASNAVVRRYRPILEPLGLTYPQYLVMLCLWENDQVNIRHISEHTLLDAGTLTPILKRLEEKGLLARQRSGEDERQKVICLTTAGQALAEEVECAVSSLFADRPLEEQQAWLQLRDLCQQLRAKLDE</sequence>
<dbReference type="SUPFAM" id="SSF46785">
    <property type="entry name" value="Winged helix' DNA-binding domain"/>
    <property type="match status" value="1"/>
</dbReference>
<keyword evidence="2" id="KW-0963">Cytoplasm</keyword>
<dbReference type="Pfam" id="PF22381">
    <property type="entry name" value="Staph_reg_Sar_Rot"/>
    <property type="match status" value="1"/>
</dbReference>
<accession>A0ABV5ZCF3</accession>